<evidence type="ECO:0000313" key="1">
    <source>
        <dbReference type="EMBL" id="LAA97371.1"/>
    </source>
</evidence>
<dbReference type="EMBL" id="IACK01213105">
    <property type="protein sequence ID" value="LAA97371.1"/>
    <property type="molecule type" value="Transcribed_RNA"/>
</dbReference>
<protein>
    <submittedName>
        <fullName evidence="1">Uncharacterized protein</fullName>
    </submittedName>
</protein>
<sequence length="102" mass="11455">MPIFGRMRQAALKAASGQKHTHAGPVIEVLPKMTRSKGSQNWHFSKCREQEQLTPFIVLHLRSMLSGQEDYCVVVNEGIASNIYTFPILRPTQPLAILVKNP</sequence>
<name>A0A2D4JLI3_MICLE</name>
<dbReference type="AlphaFoldDB" id="A0A2D4JLI3"/>
<organism evidence="1">
    <name type="scientific">Micrurus lemniscatus lemniscatus</name>
    <dbReference type="NCBI Taxonomy" id="129467"/>
    <lineage>
        <taxon>Eukaryota</taxon>
        <taxon>Metazoa</taxon>
        <taxon>Chordata</taxon>
        <taxon>Craniata</taxon>
        <taxon>Vertebrata</taxon>
        <taxon>Euteleostomi</taxon>
        <taxon>Lepidosauria</taxon>
        <taxon>Squamata</taxon>
        <taxon>Bifurcata</taxon>
        <taxon>Unidentata</taxon>
        <taxon>Episquamata</taxon>
        <taxon>Toxicofera</taxon>
        <taxon>Serpentes</taxon>
        <taxon>Colubroidea</taxon>
        <taxon>Elapidae</taxon>
        <taxon>Elapinae</taxon>
        <taxon>Micrurus</taxon>
    </lineage>
</organism>
<proteinExistence type="predicted"/>
<reference evidence="1" key="2">
    <citation type="submission" date="2017-11" db="EMBL/GenBank/DDBJ databases">
        <title>Coralsnake Venomics: Analyses of Venom Gland Transcriptomes and Proteomes of Six Brazilian Taxa.</title>
        <authorList>
            <person name="Aird S.D."/>
            <person name="Jorge da Silva N."/>
            <person name="Qiu L."/>
            <person name="Villar-Briones A."/>
            <person name="Aparecida-Saddi V."/>
            <person name="Campos-Telles M.P."/>
            <person name="Grau M."/>
            <person name="Mikheyev A.S."/>
        </authorList>
    </citation>
    <scope>NUCLEOTIDE SEQUENCE</scope>
    <source>
        <tissue evidence="1">Venom_gland</tissue>
    </source>
</reference>
<accession>A0A2D4JLI3</accession>
<reference evidence="1" key="1">
    <citation type="submission" date="2017-07" db="EMBL/GenBank/DDBJ databases">
        <authorList>
            <person name="Mikheyev A."/>
            <person name="Grau M."/>
        </authorList>
    </citation>
    <scope>NUCLEOTIDE SEQUENCE</scope>
    <source>
        <tissue evidence="1">Venom_gland</tissue>
    </source>
</reference>